<evidence type="ECO:0000256" key="2">
    <source>
        <dbReference type="ARBA" id="ARBA00022741"/>
    </source>
</evidence>
<organism evidence="10 11">
    <name type="scientific">Helcococcus ovis</name>
    <dbReference type="NCBI Taxonomy" id="72026"/>
    <lineage>
        <taxon>Bacteria</taxon>
        <taxon>Bacillati</taxon>
        <taxon>Bacillota</taxon>
        <taxon>Tissierellia</taxon>
        <taxon>Tissierellales</taxon>
        <taxon>Peptoniphilaceae</taxon>
        <taxon>Helcococcus</taxon>
    </lineage>
</organism>
<evidence type="ECO:0000256" key="6">
    <source>
        <dbReference type="ARBA" id="ARBA00023125"/>
    </source>
</evidence>
<evidence type="ECO:0000256" key="1">
    <source>
        <dbReference type="ARBA" id="ARBA00022491"/>
    </source>
</evidence>
<keyword evidence="8" id="KW-0863">Zinc-finger</keyword>
<keyword evidence="6 8" id="KW-0238">DNA-binding</keyword>
<evidence type="ECO:0000313" key="11">
    <source>
        <dbReference type="Proteomes" id="UP000297454"/>
    </source>
</evidence>
<keyword evidence="8" id="KW-0479">Metal-binding</keyword>
<comment type="similarity">
    <text evidence="8">Belongs to the NrdR family.</text>
</comment>
<evidence type="ECO:0000256" key="7">
    <source>
        <dbReference type="ARBA" id="ARBA00023163"/>
    </source>
</evidence>
<dbReference type="InterPro" id="IPR005144">
    <property type="entry name" value="ATP-cone_dom"/>
</dbReference>
<feature type="domain" description="ATP-cone" evidence="9">
    <location>
        <begin position="49"/>
        <end position="139"/>
    </location>
</feature>
<comment type="cofactor">
    <cofactor evidence="8">
        <name>Zn(2+)</name>
        <dbReference type="ChEBI" id="CHEBI:29105"/>
    </cofactor>
    <text evidence="8">Binds 1 zinc ion.</text>
</comment>
<evidence type="ECO:0000313" key="10">
    <source>
        <dbReference type="EMBL" id="TFF66449.1"/>
    </source>
</evidence>
<evidence type="ECO:0000256" key="5">
    <source>
        <dbReference type="ARBA" id="ARBA00023015"/>
    </source>
</evidence>
<dbReference type="Proteomes" id="UP000297454">
    <property type="component" value="Unassembled WGS sequence"/>
</dbReference>
<keyword evidence="11" id="KW-1185">Reference proteome</keyword>
<evidence type="ECO:0000256" key="8">
    <source>
        <dbReference type="HAMAP-Rule" id="MF_00440"/>
    </source>
</evidence>
<gene>
    <name evidence="8 10" type="primary">nrdR</name>
    <name evidence="10" type="ORF">EQF91_03870</name>
</gene>
<dbReference type="InterPro" id="IPR003796">
    <property type="entry name" value="RNR_NrdR-like"/>
</dbReference>
<evidence type="ECO:0000256" key="4">
    <source>
        <dbReference type="ARBA" id="ARBA00022840"/>
    </source>
</evidence>
<keyword evidence="7 8" id="KW-0804">Transcription</keyword>
<dbReference type="NCBIfam" id="TIGR00244">
    <property type="entry name" value="transcriptional regulator NrdR"/>
    <property type="match status" value="1"/>
</dbReference>
<dbReference type="GeneID" id="97030743"/>
<keyword evidence="3 8" id="KW-0862">Zinc</keyword>
<dbReference type="GO" id="GO:0045892">
    <property type="term" value="P:negative regulation of DNA-templated transcription"/>
    <property type="evidence" value="ECO:0007669"/>
    <property type="project" value="UniProtKB-UniRule"/>
</dbReference>
<name>A0A4R9C386_9FIRM</name>
<feature type="zinc finger region" evidence="8">
    <location>
        <begin position="3"/>
        <end position="34"/>
    </location>
</feature>
<dbReference type="Pfam" id="PF03477">
    <property type="entry name" value="ATP-cone"/>
    <property type="match status" value="1"/>
</dbReference>
<keyword evidence="1 8" id="KW-0678">Repressor</keyword>
<sequence length="149" mass="17487">MKCPYCGFLDSKVIDSRPTDGNECIRRRRVCIKCEKRFTTYERVEDQTIVVIKKDDTREPFSRTKLLNSLIKSCEKRPIKVEVLEDAVDEIEKEINYLNQKEVTSAYIGDLVMDKLKTIDKVAYVRFASVYREFADVQSFADEIENLRE</sequence>
<dbReference type="PANTHER" id="PTHR30455">
    <property type="entry name" value="TRANSCRIPTIONAL REPRESSOR NRDR"/>
    <property type="match status" value="1"/>
</dbReference>
<keyword evidence="2 8" id="KW-0547">Nucleotide-binding</keyword>
<dbReference type="PANTHER" id="PTHR30455:SF2">
    <property type="entry name" value="TRANSCRIPTIONAL REPRESSOR NRDR"/>
    <property type="match status" value="1"/>
</dbReference>
<dbReference type="RefSeq" id="WP_134711737.1">
    <property type="nucleotide sequence ID" value="NZ_CP119081.1"/>
</dbReference>
<dbReference type="HAMAP" id="MF_00440">
    <property type="entry name" value="NrdR"/>
    <property type="match status" value="1"/>
</dbReference>
<dbReference type="AlphaFoldDB" id="A0A4R9C386"/>
<evidence type="ECO:0000256" key="3">
    <source>
        <dbReference type="ARBA" id="ARBA00022833"/>
    </source>
</evidence>
<dbReference type="EMBL" id="SCFR01000010">
    <property type="protein sequence ID" value="TFF66449.1"/>
    <property type="molecule type" value="Genomic_DNA"/>
</dbReference>
<dbReference type="GO" id="GO:0003677">
    <property type="term" value="F:DNA binding"/>
    <property type="evidence" value="ECO:0007669"/>
    <property type="project" value="UniProtKB-KW"/>
</dbReference>
<keyword evidence="4 8" id="KW-0067">ATP-binding</keyword>
<dbReference type="PROSITE" id="PS51161">
    <property type="entry name" value="ATP_CONE"/>
    <property type="match status" value="1"/>
</dbReference>
<dbReference type="Pfam" id="PF22811">
    <property type="entry name" value="Zn_ribbon_NrdR"/>
    <property type="match status" value="1"/>
</dbReference>
<dbReference type="OrthoDB" id="9807461at2"/>
<dbReference type="InterPro" id="IPR055173">
    <property type="entry name" value="NrdR-like_N"/>
</dbReference>
<protein>
    <recommendedName>
        <fullName evidence="8">Transcriptional repressor NrdR</fullName>
    </recommendedName>
</protein>
<reference evidence="10 11" key="1">
    <citation type="submission" date="2019-01" db="EMBL/GenBank/DDBJ databases">
        <title>Draft Genome Sequences of Helcococcus ovis Strains Isolated from the Uterus and Vagina of Dairy Cows with Metritis.</title>
        <authorList>
            <person name="Cunha F."/>
            <person name="Jeon S.J."/>
            <person name="Kutzer P."/>
            <person name="Galvao K.N."/>
        </authorList>
    </citation>
    <scope>NUCLEOTIDE SEQUENCE [LARGE SCALE GENOMIC DNA]</scope>
    <source>
        <strain evidence="10 11">KG-37</strain>
    </source>
</reference>
<dbReference type="GO" id="GO:0005524">
    <property type="term" value="F:ATP binding"/>
    <property type="evidence" value="ECO:0007669"/>
    <property type="project" value="UniProtKB-UniRule"/>
</dbReference>
<accession>A0A4R9C386</accession>
<evidence type="ECO:0000259" key="9">
    <source>
        <dbReference type="PROSITE" id="PS51161"/>
    </source>
</evidence>
<comment type="caution">
    <text evidence="10">The sequence shown here is derived from an EMBL/GenBank/DDBJ whole genome shotgun (WGS) entry which is preliminary data.</text>
</comment>
<comment type="function">
    <text evidence="8">Negatively regulates transcription of bacterial ribonucleotide reductase nrd genes and operons by binding to NrdR-boxes.</text>
</comment>
<proteinExistence type="inferred from homology"/>
<dbReference type="GO" id="GO:0008270">
    <property type="term" value="F:zinc ion binding"/>
    <property type="evidence" value="ECO:0007669"/>
    <property type="project" value="UniProtKB-UniRule"/>
</dbReference>
<keyword evidence="5 8" id="KW-0805">Transcription regulation</keyword>